<evidence type="ECO:0000256" key="1">
    <source>
        <dbReference type="ARBA" id="ARBA00022729"/>
    </source>
</evidence>
<dbReference type="InterPro" id="IPR028994">
    <property type="entry name" value="Integrin_alpha_N"/>
</dbReference>
<reference evidence="2" key="1">
    <citation type="submission" date="2018-06" db="EMBL/GenBank/DDBJ databases">
        <authorList>
            <person name="Zhirakovskaya E."/>
        </authorList>
    </citation>
    <scope>NUCLEOTIDE SEQUENCE</scope>
</reference>
<sequence length="1278" mass="135203">MKKTSIPMIGVLAILLFLASCTADPRDDCCIAIDGRRDAPFTTTYLFQYKTGTFDIVSPGNLQGLLKIITEADILTLKNAASTSQLKKNGLISGLVQGLGGPAREVNLQVTDRAGNILSFTSGAKRNFFFNSLGRVPDFLVNRGTGDEGTFTLFNVPTGELFFQITAGGRGNGRITSIDSAVSIGQIDTLPVYPDFVEVLGVISNSSSADLITDGSTTFFGNANPVVANIEGLFILPPEEAIPTQGEFLLRLKAPKTASRETTLRFDTEINKVIGRAQAFDPLTANRLSIYSDERIQELATKAGIPLTASMAIIIGRARGVDGTGKNGVTVVPLDQAGNDLSFNNGSQRIFYFSGGAGESGGLTPSLTRTTSTGRFILFIDSCENASAISLHGFSTTVTDPVARDTGRAIALCQPGGIFEQDIVQINFPKEGAVSDPPIATIPMNGSVKTQTGDKVNNAEIQILGSSVLGSSASTLTDVNGGYRFDEGMPGEVSPLLANSIYTFRTALDENYIPTYQSVFSGAREGARELRLFTTAMRDHCLPSVNINFVGTAVGLGLLDPARGGLSVAGISFKVVQENGTEVGRVVYPGATSETSQTGEFIVCDLPGPGFYQVRASSREDSGALLLRNYADGVSLFDISVNKALPREVLVSGFVEHLLGPELNLATPVGDGVIRVHGLLGETNADASGGFSLSLASNGRYIMQVDKTGQLPSYNYHVETPVLIEKTTITPLKSVSREAVNQIATQMSVTQIAEQGLVAGKVVTRGLAKTGISLVQLSPDFFAMSSGFYDDDSHVDIISISSTGEFSVFLGDGLGGVQEKMSTCPSLGLPLQQVLQTDFDLNGRADLVAISGNSIFLFIGNDAGCFDAPEEITETLLQGKPKALSLADLDSNGFLDILVATDNFEPLIRLSNRGDATFEETKMEGSCGTNPVSVVARQGGSGLIDVIVADSVAGVCEITYDNTAEAAQPTKIMELPEAFDVSGLKTVRSAFLDSDGFPDVLVIHDQGGVAFLGEPPTDITVASIPFDVQFSFPDNFITTSTIVLDLSRDNRNDLLLGGPSGLLFFLGNGDGSFGLSRTILSTASPALSLADLNEDGKIDLIAPEGTNLSLFLGEDTPQENIKIEVRDADGLVVGDIAYLDEAGQFVPDAQQTTASGRFLTLNVPEGRTLVQVIEGGAGNNMITTFVDSLSYLHLNMNRIDPAKILLDGQVINPTSGPNAGIAVENIKITPLSTGLEALSLDVFDDPATEDIDEGRQGAFKLELGATSEYILKLDPQPF</sequence>
<dbReference type="SUPFAM" id="SSF69318">
    <property type="entry name" value="Integrin alpha N-terminal domain"/>
    <property type="match status" value="2"/>
</dbReference>
<protein>
    <submittedName>
        <fullName evidence="2">Uncharacterized protein</fullName>
    </submittedName>
</protein>
<dbReference type="Pfam" id="PF13517">
    <property type="entry name" value="FG-GAP_3"/>
    <property type="match status" value="2"/>
</dbReference>
<dbReference type="EMBL" id="UOGF01000043">
    <property type="protein sequence ID" value="VAX28868.1"/>
    <property type="molecule type" value="Genomic_DNA"/>
</dbReference>
<evidence type="ECO:0000313" key="2">
    <source>
        <dbReference type="EMBL" id="VAX28868.1"/>
    </source>
</evidence>
<name>A0A3B1CY93_9ZZZZ</name>
<gene>
    <name evidence="2" type="ORF">MNBD_NITROSPIRAE01-2018</name>
</gene>
<dbReference type="AlphaFoldDB" id="A0A3B1CY93"/>
<keyword evidence="1" id="KW-0732">Signal</keyword>
<dbReference type="InterPro" id="IPR013517">
    <property type="entry name" value="FG-GAP"/>
</dbReference>
<dbReference type="PANTHER" id="PTHR44103:SF1">
    <property type="entry name" value="PROPROTEIN CONVERTASE P"/>
    <property type="match status" value="1"/>
</dbReference>
<proteinExistence type="predicted"/>
<organism evidence="2">
    <name type="scientific">hydrothermal vent metagenome</name>
    <dbReference type="NCBI Taxonomy" id="652676"/>
    <lineage>
        <taxon>unclassified sequences</taxon>
        <taxon>metagenomes</taxon>
        <taxon>ecological metagenomes</taxon>
    </lineage>
</organism>
<dbReference type="PANTHER" id="PTHR44103">
    <property type="entry name" value="PROPROTEIN CONVERTASE P"/>
    <property type="match status" value="1"/>
</dbReference>
<accession>A0A3B1CY93</accession>
<dbReference type="PROSITE" id="PS51257">
    <property type="entry name" value="PROKAR_LIPOPROTEIN"/>
    <property type="match status" value="1"/>
</dbReference>